<keyword evidence="2" id="KW-1185">Reference proteome</keyword>
<evidence type="ECO:0000313" key="1">
    <source>
        <dbReference type="EMBL" id="CEF64339.1"/>
    </source>
</evidence>
<dbReference type="RefSeq" id="XP_024503540.1">
    <property type="nucleotide sequence ID" value="XM_024649688.1"/>
</dbReference>
<dbReference type="GeneID" id="36376704"/>
<proteinExistence type="predicted"/>
<name>A0A090MWV4_STRRB</name>
<evidence type="ECO:0000313" key="4">
    <source>
        <dbReference type="WormBase" id="SRAE_1000259350"/>
    </source>
</evidence>
<organism evidence="1">
    <name type="scientific">Strongyloides ratti</name>
    <name type="common">Parasitic roundworm</name>
    <dbReference type="NCBI Taxonomy" id="34506"/>
    <lineage>
        <taxon>Eukaryota</taxon>
        <taxon>Metazoa</taxon>
        <taxon>Ecdysozoa</taxon>
        <taxon>Nematoda</taxon>
        <taxon>Chromadorea</taxon>
        <taxon>Rhabditida</taxon>
        <taxon>Tylenchina</taxon>
        <taxon>Panagrolaimomorpha</taxon>
        <taxon>Strongyloidoidea</taxon>
        <taxon>Strongyloididae</taxon>
        <taxon>Strongyloides</taxon>
    </lineage>
</organism>
<dbReference type="WBParaSite" id="SRAE_1000259350.1">
    <property type="protein sequence ID" value="SRAE_1000259350.1"/>
    <property type="gene ID" value="WBGene00259209"/>
</dbReference>
<dbReference type="CTD" id="36376704"/>
<dbReference type="EMBL" id="LN609528">
    <property type="protein sequence ID" value="CEF64339.1"/>
    <property type="molecule type" value="Genomic_DNA"/>
</dbReference>
<evidence type="ECO:0000313" key="3">
    <source>
        <dbReference type="WBParaSite" id="SRAE_1000259350.1"/>
    </source>
</evidence>
<evidence type="ECO:0000313" key="2">
    <source>
        <dbReference type="Proteomes" id="UP000035682"/>
    </source>
</evidence>
<protein>
    <submittedName>
        <fullName evidence="1 3">Uncharacterized protein</fullName>
    </submittedName>
</protein>
<reference evidence="3" key="2">
    <citation type="submission" date="2020-12" db="UniProtKB">
        <authorList>
            <consortium name="WormBaseParasite"/>
        </authorList>
    </citation>
    <scope>IDENTIFICATION</scope>
</reference>
<sequence length="129" mass="15168">MVLEEKENGWSKDSQVKIMMPIDGLIVRGYTLTISVTETYNLFYERGPMDTAMTFINSMCELKATITDQNVEDYRSVGGVRQQICEKFVNNKRDYKEKKYEGRKKEMNTRQLLRRLTAQLLLVSYCLKF</sequence>
<accession>A0A090MWV4</accession>
<dbReference type="AlphaFoldDB" id="A0A090MWV4"/>
<dbReference type="Proteomes" id="UP000035682">
    <property type="component" value="Unplaced"/>
</dbReference>
<dbReference type="WormBase" id="SRAE_1000259350">
    <property type="protein sequence ID" value="SRP04640"/>
    <property type="gene ID" value="WBGene00259209"/>
</dbReference>
<reference evidence="1 2" key="1">
    <citation type="submission" date="2014-09" db="EMBL/GenBank/DDBJ databases">
        <authorList>
            <person name="Martin A.A."/>
        </authorList>
    </citation>
    <scope>NUCLEOTIDE SEQUENCE</scope>
    <source>
        <strain evidence="2">ED321</strain>
        <strain evidence="1">ED321 Heterogonic</strain>
    </source>
</reference>
<gene>
    <name evidence="1 3 4" type="ORF">SRAE_1000259350</name>
</gene>